<evidence type="ECO:0000313" key="4">
    <source>
        <dbReference type="Proteomes" id="UP001201812"/>
    </source>
</evidence>
<gene>
    <name evidence="3" type="ORF">DdX_14934</name>
</gene>
<dbReference type="AlphaFoldDB" id="A0AAD4MSE5"/>
<organism evidence="3 4">
    <name type="scientific">Ditylenchus destructor</name>
    <dbReference type="NCBI Taxonomy" id="166010"/>
    <lineage>
        <taxon>Eukaryota</taxon>
        <taxon>Metazoa</taxon>
        <taxon>Ecdysozoa</taxon>
        <taxon>Nematoda</taxon>
        <taxon>Chromadorea</taxon>
        <taxon>Rhabditida</taxon>
        <taxon>Tylenchina</taxon>
        <taxon>Tylenchomorpha</taxon>
        <taxon>Sphaerularioidea</taxon>
        <taxon>Anguinidae</taxon>
        <taxon>Anguininae</taxon>
        <taxon>Ditylenchus</taxon>
    </lineage>
</organism>
<proteinExistence type="predicted"/>
<feature type="transmembrane region" description="Helical" evidence="2">
    <location>
        <begin position="131"/>
        <end position="150"/>
    </location>
</feature>
<dbReference type="Proteomes" id="UP001201812">
    <property type="component" value="Unassembled WGS sequence"/>
</dbReference>
<dbReference type="EMBL" id="JAKKPZ010000083">
    <property type="protein sequence ID" value="KAI1703393.1"/>
    <property type="molecule type" value="Genomic_DNA"/>
</dbReference>
<protein>
    <submittedName>
        <fullName evidence="3">Uncharacterized protein</fullName>
    </submittedName>
</protein>
<accession>A0AAD4MSE5</accession>
<comment type="caution">
    <text evidence="3">The sequence shown here is derived from an EMBL/GenBank/DDBJ whole genome shotgun (WGS) entry which is preliminary data.</text>
</comment>
<feature type="transmembrane region" description="Helical" evidence="2">
    <location>
        <begin position="66"/>
        <end position="87"/>
    </location>
</feature>
<name>A0AAD4MSE5_9BILA</name>
<feature type="transmembrane region" description="Helical" evidence="2">
    <location>
        <begin position="157"/>
        <end position="182"/>
    </location>
</feature>
<reference evidence="3" key="1">
    <citation type="submission" date="2022-01" db="EMBL/GenBank/DDBJ databases">
        <title>Genome Sequence Resource for Two Populations of Ditylenchus destructor, the Migratory Endoparasitic Phytonematode.</title>
        <authorList>
            <person name="Zhang H."/>
            <person name="Lin R."/>
            <person name="Xie B."/>
        </authorList>
    </citation>
    <scope>NUCLEOTIDE SEQUENCE</scope>
    <source>
        <strain evidence="3">BazhouSP</strain>
    </source>
</reference>
<sequence length="389" mass="43077">MNGKDAISAAQTPNYKSIASSHSCKSPKSNVAVDSQTGKVRSLINGQELGSSIWDGLYVNVNNADAFLVTMQASITFICLIGALTAFNTLTFTAQISSTNLLCSINDFLPLGQELRKIVMPIVYYCRFLELSVSTNVLQLLFCLAALVCALNRRSNLFLLCYSFLFVTLFLGGAFLLTLIILNYERFIVEAVNGMLDWVLTHDNSFCQMLEPQLNCRITNATIPSKLVRAIRRNTNHTLASAADPTDLIELACGMTPRRYVSHMNGTIPGFRKPLQECTDYLTSFLIDRNWLIGLMLEYAFVVVAGSYITVHAILKRRRKIERSRRTNSINNGLSGQLLTHSHSMEDSSDRHRGHTQAGDIPTIVVRSPTVHSAQSNATNSDKTHDNSG</sequence>
<evidence type="ECO:0000256" key="1">
    <source>
        <dbReference type="SAM" id="MobiDB-lite"/>
    </source>
</evidence>
<keyword evidence="2" id="KW-1133">Transmembrane helix</keyword>
<keyword evidence="2" id="KW-0472">Membrane</keyword>
<feature type="region of interest" description="Disordered" evidence="1">
    <location>
        <begin position="326"/>
        <end position="356"/>
    </location>
</feature>
<feature type="transmembrane region" description="Helical" evidence="2">
    <location>
        <begin position="291"/>
        <end position="315"/>
    </location>
</feature>
<feature type="compositionally biased region" description="Polar residues" evidence="1">
    <location>
        <begin position="327"/>
        <end position="342"/>
    </location>
</feature>
<evidence type="ECO:0000256" key="2">
    <source>
        <dbReference type="SAM" id="Phobius"/>
    </source>
</evidence>
<evidence type="ECO:0000313" key="3">
    <source>
        <dbReference type="EMBL" id="KAI1703393.1"/>
    </source>
</evidence>
<keyword evidence="4" id="KW-1185">Reference proteome</keyword>
<keyword evidence="2" id="KW-0812">Transmembrane</keyword>